<dbReference type="Pfam" id="PF00515">
    <property type="entry name" value="TPR_1"/>
    <property type="match status" value="1"/>
</dbReference>
<keyword evidence="3" id="KW-0862">Zinc</keyword>
<evidence type="ECO:0000256" key="3">
    <source>
        <dbReference type="PROSITE-ProRule" id="PRU00723"/>
    </source>
</evidence>
<dbReference type="OrthoDB" id="245563at2759"/>
<proteinExistence type="predicted"/>
<dbReference type="InterPro" id="IPR000571">
    <property type="entry name" value="Znf_CCCH"/>
</dbReference>
<feature type="repeat" description="TPR" evidence="2">
    <location>
        <begin position="339"/>
        <end position="372"/>
    </location>
</feature>
<dbReference type="SUPFAM" id="SSF48452">
    <property type="entry name" value="TPR-like"/>
    <property type="match status" value="1"/>
</dbReference>
<keyword evidence="6" id="KW-1185">Reference proteome</keyword>
<dbReference type="SMART" id="SM00356">
    <property type="entry name" value="ZnF_C3H1"/>
    <property type="match status" value="2"/>
</dbReference>
<dbReference type="EMBL" id="ML769384">
    <property type="protein sequence ID" value="KAE9410907.1"/>
    <property type="molecule type" value="Genomic_DNA"/>
</dbReference>
<reference evidence="5" key="1">
    <citation type="journal article" date="2019" name="Environ. Microbiol.">
        <title>Fungal ecological strategies reflected in gene transcription - a case study of two litter decomposers.</title>
        <authorList>
            <person name="Barbi F."/>
            <person name="Kohler A."/>
            <person name="Barry K."/>
            <person name="Baskaran P."/>
            <person name="Daum C."/>
            <person name="Fauchery L."/>
            <person name="Ihrmark K."/>
            <person name="Kuo A."/>
            <person name="LaButti K."/>
            <person name="Lipzen A."/>
            <person name="Morin E."/>
            <person name="Grigoriev I.V."/>
            <person name="Henrissat B."/>
            <person name="Lindahl B."/>
            <person name="Martin F."/>
        </authorList>
    </citation>
    <scope>NUCLEOTIDE SEQUENCE</scope>
    <source>
        <strain evidence="5">JB14</strain>
    </source>
</reference>
<feature type="zinc finger region" description="C3H1-type" evidence="3">
    <location>
        <begin position="434"/>
        <end position="461"/>
    </location>
</feature>
<feature type="domain" description="C3H1-type" evidence="4">
    <location>
        <begin position="468"/>
        <end position="495"/>
    </location>
</feature>
<feature type="zinc finger region" description="C3H1-type" evidence="3">
    <location>
        <begin position="468"/>
        <end position="495"/>
    </location>
</feature>
<dbReference type="GO" id="GO:0101031">
    <property type="term" value="C:protein folding chaperone complex"/>
    <property type="evidence" value="ECO:0007669"/>
    <property type="project" value="TreeGrafter"/>
</dbReference>
<dbReference type="GO" id="GO:0008270">
    <property type="term" value="F:zinc ion binding"/>
    <property type="evidence" value="ECO:0007669"/>
    <property type="project" value="UniProtKB-KW"/>
</dbReference>
<dbReference type="PROSITE" id="PS50005">
    <property type="entry name" value="TPR"/>
    <property type="match status" value="1"/>
</dbReference>
<keyword evidence="3" id="KW-0863">Zinc-finger</keyword>
<sequence length="646" mass="72343">MSRPNILVLGLMDEDYLADLFAFLMSSMRAVAQVKLVTQVKEAKALLAARPPPTAVLSIDAAPTESKYRSLNEQLVRYAQAATFRSFAPGDVPWALGDYHRTTVYLNKDNVPGMDLTGLDPSYSVKALNLAQVPPNSAVYSPSPTSRTQSHVFAPNAVDTSETPAAYAKVKDGYLGYTGDVNASENTTKIIMAMLHLPINAVGPDSRNKVVGASIIGGVFVSGSGHSESWRETPRGIPLRVDSSVPRPREAEVKARAVQRTRTTEKKKAAAEKLKDKGNNVFKAGNYEQAVDFYKQACKTYKPLPVYMSNLAAAFLKLERWEEAEDAADHATLVDPNLLKGYFRRGVARTHLGKPDGAIRDFQRCLKIDPNCADAKTELEVAKKASIIKYKHKADDEFEDDEVKLTFGLSRDFVPGRTLHVLDCPSDSEEYRHSGNGRPCRYYNHNGCQFGKSCRYKHAPDVRSVRDELGRNVCLHFLIDRCKFDDRCWYAHDKTYLPSNGWWHDESLGEYQDLYDQLKMDIDDGVLDRLGGAMNGTAMPWAINAYLKKLVEERLEFGDENSDDDDYGTFRGSGKAGGSRQFEREMDERAQNFGFTSDEVNELLCQGVKPWDDDAWVTYFTFYARVHPTDYLLLRTVLNALNGNYC</sequence>
<dbReference type="Gene3D" id="3.30.1370.210">
    <property type="match status" value="1"/>
</dbReference>
<dbReference type="InterPro" id="IPR051966">
    <property type="entry name" value="RPAP3"/>
</dbReference>
<evidence type="ECO:0000256" key="1">
    <source>
        <dbReference type="ARBA" id="ARBA00022803"/>
    </source>
</evidence>
<evidence type="ECO:0000313" key="5">
    <source>
        <dbReference type="EMBL" id="KAE9410907.1"/>
    </source>
</evidence>
<name>A0A6A4IR42_9AGAR</name>
<evidence type="ECO:0000313" key="6">
    <source>
        <dbReference type="Proteomes" id="UP000799118"/>
    </source>
</evidence>
<evidence type="ECO:0000259" key="4">
    <source>
        <dbReference type="PROSITE" id="PS50103"/>
    </source>
</evidence>
<dbReference type="Proteomes" id="UP000799118">
    <property type="component" value="Unassembled WGS sequence"/>
</dbReference>
<feature type="domain" description="C3H1-type" evidence="4">
    <location>
        <begin position="434"/>
        <end position="461"/>
    </location>
</feature>
<dbReference type="PROSITE" id="PS50103">
    <property type="entry name" value="ZF_C3H1"/>
    <property type="match status" value="2"/>
</dbReference>
<dbReference type="Gene3D" id="1.25.40.10">
    <property type="entry name" value="Tetratricopeptide repeat domain"/>
    <property type="match status" value="1"/>
</dbReference>
<evidence type="ECO:0000256" key="2">
    <source>
        <dbReference type="PROSITE-ProRule" id="PRU00339"/>
    </source>
</evidence>
<keyword evidence="3" id="KW-0479">Metal-binding</keyword>
<dbReference type="SMART" id="SM00028">
    <property type="entry name" value="TPR"/>
    <property type="match status" value="3"/>
</dbReference>
<dbReference type="PANTHER" id="PTHR46423">
    <property type="entry name" value="RNA POLYMERASE II-ASSOCIATED PROTEIN 3"/>
    <property type="match status" value="1"/>
</dbReference>
<organism evidence="5 6">
    <name type="scientific">Gymnopus androsaceus JB14</name>
    <dbReference type="NCBI Taxonomy" id="1447944"/>
    <lineage>
        <taxon>Eukaryota</taxon>
        <taxon>Fungi</taxon>
        <taxon>Dikarya</taxon>
        <taxon>Basidiomycota</taxon>
        <taxon>Agaricomycotina</taxon>
        <taxon>Agaricomycetes</taxon>
        <taxon>Agaricomycetidae</taxon>
        <taxon>Agaricales</taxon>
        <taxon>Marasmiineae</taxon>
        <taxon>Omphalotaceae</taxon>
        <taxon>Gymnopus</taxon>
    </lineage>
</organism>
<dbReference type="AlphaFoldDB" id="A0A6A4IR42"/>
<dbReference type="InterPro" id="IPR011990">
    <property type="entry name" value="TPR-like_helical_dom_sf"/>
</dbReference>
<dbReference type="PANTHER" id="PTHR46423:SF1">
    <property type="entry name" value="RNA POLYMERASE II-ASSOCIATED PROTEIN 3"/>
    <property type="match status" value="1"/>
</dbReference>
<gene>
    <name evidence="5" type="ORF">BT96DRAFT_983585</name>
</gene>
<accession>A0A6A4IR42</accession>
<protein>
    <recommendedName>
        <fullName evidence="4">C3H1-type domain-containing protein</fullName>
    </recommendedName>
</protein>
<dbReference type="InterPro" id="IPR019734">
    <property type="entry name" value="TPR_rpt"/>
</dbReference>
<keyword evidence="1 2" id="KW-0802">TPR repeat</keyword>